<comment type="caution">
    <text evidence="2">The sequence shown here is derived from an EMBL/GenBank/DDBJ whole genome shotgun (WGS) entry which is preliminary data.</text>
</comment>
<name>A0ABT2GHI1_9MICO</name>
<evidence type="ECO:0000313" key="3">
    <source>
        <dbReference type="Proteomes" id="UP001165580"/>
    </source>
</evidence>
<proteinExistence type="predicted"/>
<organism evidence="2 3">
    <name type="scientific">Herbiconiux gentiana</name>
    <dbReference type="NCBI Taxonomy" id="2970912"/>
    <lineage>
        <taxon>Bacteria</taxon>
        <taxon>Bacillati</taxon>
        <taxon>Actinomycetota</taxon>
        <taxon>Actinomycetes</taxon>
        <taxon>Micrococcales</taxon>
        <taxon>Microbacteriaceae</taxon>
        <taxon>Herbiconiux</taxon>
    </lineage>
</organism>
<keyword evidence="3" id="KW-1185">Reference proteome</keyword>
<evidence type="ECO:0000313" key="2">
    <source>
        <dbReference type="EMBL" id="MCS5715677.1"/>
    </source>
</evidence>
<reference evidence="2" key="1">
    <citation type="submission" date="2022-08" db="EMBL/GenBank/DDBJ databases">
        <authorList>
            <person name="Deng Y."/>
            <person name="Han X.-F."/>
            <person name="Zhang Y.-Q."/>
        </authorList>
    </citation>
    <scope>NUCLEOTIDE SEQUENCE</scope>
    <source>
        <strain evidence="2">CPCC 205716</strain>
    </source>
</reference>
<feature type="region of interest" description="Disordered" evidence="1">
    <location>
        <begin position="1"/>
        <end position="37"/>
    </location>
</feature>
<protein>
    <submittedName>
        <fullName evidence="2">Uncharacterized protein</fullName>
    </submittedName>
</protein>
<feature type="compositionally biased region" description="Low complexity" evidence="1">
    <location>
        <begin position="19"/>
        <end position="29"/>
    </location>
</feature>
<dbReference type="Proteomes" id="UP001165580">
    <property type="component" value="Unassembled WGS sequence"/>
</dbReference>
<evidence type="ECO:0000256" key="1">
    <source>
        <dbReference type="SAM" id="MobiDB-lite"/>
    </source>
</evidence>
<dbReference type="EMBL" id="JANTEZ010000005">
    <property type="protein sequence ID" value="MCS5715677.1"/>
    <property type="molecule type" value="Genomic_DNA"/>
</dbReference>
<accession>A0ABT2GHI1</accession>
<sequence length="176" mass="17838">MREQRFDGGSAAGGGSPAGGDTPAAEGNPAGPGGAGRPGGGWPLLAAFVERADGRLVMTFALSDVLPADRVDTVVLGVDALRDDAARRVTLYAVFEPRSVNVFSRCGDLGRRHDEAEISYPGTAVCVALGLDAAGLGDGGPGRAGLCLESQPDARGFAVIDGVTRQDHAPVTLLAI</sequence>
<dbReference type="RefSeq" id="WP_259487184.1">
    <property type="nucleotide sequence ID" value="NZ_JANTEZ010000005.1"/>
</dbReference>
<gene>
    <name evidence="2" type="ORF">NVV95_14090</name>
</gene>